<dbReference type="Proteomes" id="UP000004691">
    <property type="component" value="Unassembled WGS sequence"/>
</dbReference>
<keyword evidence="2" id="KW-1185">Reference proteome</keyword>
<protein>
    <submittedName>
        <fullName evidence="1">Uncharacterized protein</fullName>
    </submittedName>
</protein>
<dbReference type="AlphaFoldDB" id="I0V4S5"/>
<evidence type="ECO:0000313" key="1">
    <source>
        <dbReference type="EMBL" id="EID55128.1"/>
    </source>
</evidence>
<dbReference type="HOGENOM" id="CLU_1814428_0_0_11"/>
<sequence length="142" mass="15570">MTMHSLSELLDHRLPYDGPHGPDTVLEAARGLRELVRYLNNATGPGNGTQTLPNAPTVDWVLSNVATAVSGLDQLFQQLITALEHHADQASLYDDRRDRPGAHTARQAIANLVWCRATTDQLTREMQQAAALTSHLGHDLTD</sequence>
<proteinExistence type="predicted"/>
<gene>
    <name evidence="1" type="ORF">SacxiDRAFT_2915</name>
</gene>
<name>I0V4S5_9PSEU</name>
<dbReference type="EMBL" id="JH636049">
    <property type="protein sequence ID" value="EID55128.1"/>
    <property type="molecule type" value="Genomic_DNA"/>
</dbReference>
<dbReference type="RefSeq" id="WP_006239273.1">
    <property type="nucleotide sequence ID" value="NZ_JH636049.1"/>
</dbReference>
<dbReference type="OrthoDB" id="3700108at2"/>
<evidence type="ECO:0000313" key="2">
    <source>
        <dbReference type="Proteomes" id="UP000004691"/>
    </source>
</evidence>
<accession>I0V4S5</accession>
<dbReference type="STRING" id="882086.SacxiDRAFT_2915"/>
<organism evidence="1 2">
    <name type="scientific">Saccharomonospora xinjiangensis XJ-54</name>
    <dbReference type="NCBI Taxonomy" id="882086"/>
    <lineage>
        <taxon>Bacteria</taxon>
        <taxon>Bacillati</taxon>
        <taxon>Actinomycetota</taxon>
        <taxon>Actinomycetes</taxon>
        <taxon>Pseudonocardiales</taxon>
        <taxon>Pseudonocardiaceae</taxon>
        <taxon>Saccharomonospora</taxon>
    </lineage>
</organism>
<reference evidence="1 2" key="1">
    <citation type="submission" date="2012-01" db="EMBL/GenBank/DDBJ databases">
        <title>Improved High-Quality Draft sequence of Saccharomonospora xinjiangensis XJ-54.</title>
        <authorList>
            <consortium name="US DOE Joint Genome Institute"/>
            <person name="Lucas S."/>
            <person name="Han J."/>
            <person name="Lapidus A."/>
            <person name="Cheng J.-F."/>
            <person name="Goodwin L."/>
            <person name="Pitluck S."/>
            <person name="Peters L."/>
            <person name="Mikhailova N."/>
            <person name="Teshima H."/>
            <person name="Detter J.C."/>
            <person name="Han C."/>
            <person name="Tapia R."/>
            <person name="Land M."/>
            <person name="Hauser L."/>
            <person name="Kyrpides N."/>
            <person name="Ivanova N."/>
            <person name="Pagani I."/>
            <person name="Brambilla E.-M."/>
            <person name="Klenk H.-P."/>
            <person name="Woyke T."/>
        </authorList>
    </citation>
    <scope>NUCLEOTIDE SEQUENCE [LARGE SCALE GENOMIC DNA]</scope>
    <source>
        <strain evidence="1 2">XJ-54</strain>
    </source>
</reference>